<sequence>MADINDAALAAWSANAADWDAAMGFDGNQYWRALERPRRLLRCKQVLPERLAGSGAGPGSRRTLTPTSGVRALDLGTGNGLTARWLAAARGPQRGRPGAAHGPAHHVLRRAGPDAGRRLCAPFDVVLANMVLMDIPTLEPLAAALPGLLADDGVFVASLLHPVFFTSRARRTLEVVQDYDLEDGPQDNTDKDHTDNATATASSYVHGYKLTQYLHVPPFRGFAVAGQARAQHYFHRPLHELLGTFLGRTDGRGGRIVLDALEEPAFTPEQVAAATAGKPTNAASSLHYTQFPPLLVFRLRKVGPERRHT</sequence>
<dbReference type="SUPFAM" id="SSF53335">
    <property type="entry name" value="S-adenosyl-L-methionine-dependent methyltransferases"/>
    <property type="match status" value="1"/>
</dbReference>
<dbReference type="OrthoDB" id="6329284at2759"/>
<organism evidence="1 2">
    <name type="scientific">Niveomyces insectorum RCEF 264</name>
    <dbReference type="NCBI Taxonomy" id="1081102"/>
    <lineage>
        <taxon>Eukaryota</taxon>
        <taxon>Fungi</taxon>
        <taxon>Dikarya</taxon>
        <taxon>Ascomycota</taxon>
        <taxon>Pezizomycotina</taxon>
        <taxon>Sordariomycetes</taxon>
        <taxon>Hypocreomycetidae</taxon>
        <taxon>Hypocreales</taxon>
        <taxon>Cordycipitaceae</taxon>
        <taxon>Niveomyces</taxon>
    </lineage>
</organism>
<evidence type="ECO:0000313" key="1">
    <source>
        <dbReference type="EMBL" id="OAA60419.1"/>
    </source>
</evidence>
<proteinExistence type="predicted"/>
<dbReference type="AlphaFoldDB" id="A0A167TBF1"/>
<dbReference type="InterPro" id="IPR029063">
    <property type="entry name" value="SAM-dependent_MTases_sf"/>
</dbReference>
<gene>
    <name evidence="1" type="ORF">SPI_05543</name>
</gene>
<reference evidence="1 2" key="1">
    <citation type="journal article" date="2016" name="Genome Biol. Evol.">
        <title>Divergent and convergent evolution of fungal pathogenicity.</title>
        <authorList>
            <person name="Shang Y."/>
            <person name="Xiao G."/>
            <person name="Zheng P."/>
            <person name="Cen K."/>
            <person name="Zhan S."/>
            <person name="Wang C."/>
        </authorList>
    </citation>
    <scope>NUCLEOTIDE SEQUENCE [LARGE SCALE GENOMIC DNA]</scope>
    <source>
        <strain evidence="1 2">RCEF 264</strain>
    </source>
</reference>
<accession>A0A167TBF1</accession>
<keyword evidence="1" id="KW-0808">Transferase</keyword>
<dbReference type="Gene3D" id="3.40.50.150">
    <property type="entry name" value="Vaccinia Virus protein VP39"/>
    <property type="match status" value="1"/>
</dbReference>
<evidence type="ECO:0000313" key="2">
    <source>
        <dbReference type="Proteomes" id="UP000076874"/>
    </source>
</evidence>
<dbReference type="EMBL" id="AZHD01000009">
    <property type="protein sequence ID" value="OAA60419.1"/>
    <property type="molecule type" value="Genomic_DNA"/>
</dbReference>
<dbReference type="GO" id="GO:0032259">
    <property type="term" value="P:methylation"/>
    <property type="evidence" value="ECO:0007669"/>
    <property type="project" value="UniProtKB-KW"/>
</dbReference>
<name>A0A167TBF1_9HYPO</name>
<protein>
    <submittedName>
        <fullName evidence="1">Methyltransferase type 11</fullName>
    </submittedName>
</protein>
<keyword evidence="2" id="KW-1185">Reference proteome</keyword>
<comment type="caution">
    <text evidence="1">The sequence shown here is derived from an EMBL/GenBank/DDBJ whole genome shotgun (WGS) entry which is preliminary data.</text>
</comment>
<dbReference type="GO" id="GO:0008168">
    <property type="term" value="F:methyltransferase activity"/>
    <property type="evidence" value="ECO:0007669"/>
    <property type="project" value="UniProtKB-KW"/>
</dbReference>
<dbReference type="Proteomes" id="UP000076874">
    <property type="component" value="Unassembled WGS sequence"/>
</dbReference>
<keyword evidence="1" id="KW-0489">Methyltransferase</keyword>